<dbReference type="SUPFAM" id="SSF53067">
    <property type="entry name" value="Actin-like ATPase domain"/>
    <property type="match status" value="2"/>
</dbReference>
<comment type="subcellular location">
    <subcellularLocation>
        <location evidence="6">Cytoplasm</location>
    </subcellularLocation>
    <text evidence="6">Membrane-associated.</text>
</comment>
<dbReference type="Proteomes" id="UP000301309">
    <property type="component" value="Unassembled WGS sequence"/>
</dbReference>
<comment type="similarity">
    <text evidence="5 6">Belongs to the FtsA/MreB family.</text>
</comment>
<reference evidence="7 8" key="1">
    <citation type="journal article" date="2020" name="Int. J. Syst. Evol. Microbiol.">
        <title>Reclassification of Streptomyces castelarensis and Streptomyces sporoclivatus as later heterotypic synonyms of Streptomyces antimycoticus.</title>
        <authorList>
            <person name="Komaki H."/>
            <person name="Tamura T."/>
        </authorList>
    </citation>
    <scope>NUCLEOTIDE SEQUENCE [LARGE SCALE GENOMIC DNA]</scope>
    <source>
        <strain evidence="7 8">NBRC 13459</strain>
    </source>
</reference>
<organism evidence="7 8">
    <name type="scientific">Streptomyces violaceusniger</name>
    <dbReference type="NCBI Taxonomy" id="68280"/>
    <lineage>
        <taxon>Bacteria</taxon>
        <taxon>Bacillati</taxon>
        <taxon>Actinomycetota</taxon>
        <taxon>Actinomycetes</taxon>
        <taxon>Kitasatosporales</taxon>
        <taxon>Streptomycetaceae</taxon>
        <taxon>Streptomyces</taxon>
        <taxon>Streptomyces violaceusniger group</taxon>
    </lineage>
</organism>
<dbReference type="Pfam" id="PF06723">
    <property type="entry name" value="MreB_Mbl"/>
    <property type="match status" value="2"/>
</dbReference>
<keyword evidence="3 6" id="KW-0067">ATP-binding</keyword>
<dbReference type="OrthoDB" id="9768127at2"/>
<keyword evidence="1 6" id="KW-0963">Cytoplasm</keyword>
<feature type="binding site" evidence="6">
    <location>
        <begin position="210"/>
        <end position="213"/>
    </location>
    <ligand>
        <name>ATP</name>
        <dbReference type="ChEBI" id="CHEBI:30616"/>
    </ligand>
</feature>
<dbReference type="CDD" id="cd10225">
    <property type="entry name" value="ASKHA_NBD_MreB-like"/>
    <property type="match status" value="1"/>
</dbReference>
<dbReference type="HAMAP" id="MF_02207">
    <property type="entry name" value="MreB"/>
    <property type="match status" value="1"/>
</dbReference>
<dbReference type="PANTHER" id="PTHR42749:SF1">
    <property type="entry name" value="CELL SHAPE-DETERMINING PROTEIN MREB"/>
    <property type="match status" value="1"/>
</dbReference>
<dbReference type="InterPro" id="IPR056546">
    <property type="entry name" value="MreB_MamK-like"/>
</dbReference>
<sequence length="385" mass="40685">MAQNKSFNGRDMGIDLGTANTLVYVRGRGIVLNEPSVVAVNTVDGSVLSVGSAAKETMGRTPTNIVAVRPLRDGVIADFEIAERMLRYFIKKVMGSRRLARPRVVVCVPSGITGVERRAVMEAATQAGARQVHLVEEPIAAAIGAGLPVSEPTGCMVVDIGGGTTEVAVVSLGGIVTARSVRTAGDAMDVAISSYVKKQYALAIGERTAEEIKVSIGSASPTGPLSVPRVSESVRRPERNVEVFIPSQSEDNEDTQALLPPDRCTIRGRDQATGLPRVLELTSDEVRHALAEPVDSIVAAVRATLDETPPELAGDIMDRGIVLTGGGALLRGLDVRLGRELNIPVLVADDPLDCVAIGTGRCVEDFASLRTAMDARPRRPDAVRV</sequence>
<evidence type="ECO:0000313" key="7">
    <source>
        <dbReference type="EMBL" id="GDY55767.1"/>
    </source>
</evidence>
<evidence type="ECO:0000256" key="1">
    <source>
        <dbReference type="ARBA" id="ARBA00022490"/>
    </source>
</evidence>
<dbReference type="PANTHER" id="PTHR42749">
    <property type="entry name" value="CELL SHAPE-DETERMINING PROTEIN MREB"/>
    <property type="match status" value="1"/>
</dbReference>
<evidence type="ECO:0000256" key="5">
    <source>
        <dbReference type="ARBA" id="ARBA00023458"/>
    </source>
</evidence>
<feature type="binding site" evidence="6">
    <location>
        <begin position="18"/>
        <end position="20"/>
    </location>
    <ligand>
        <name>ATP</name>
        <dbReference type="ChEBI" id="CHEBI:30616"/>
    </ligand>
</feature>
<name>A0A4D4LB17_STRVO</name>
<dbReference type="GO" id="GO:0008360">
    <property type="term" value="P:regulation of cell shape"/>
    <property type="evidence" value="ECO:0007669"/>
    <property type="project" value="UniProtKB-UniRule"/>
</dbReference>
<dbReference type="InterPro" id="IPR043129">
    <property type="entry name" value="ATPase_NBD"/>
</dbReference>
<evidence type="ECO:0000313" key="8">
    <source>
        <dbReference type="Proteomes" id="UP000301309"/>
    </source>
</evidence>
<dbReference type="AlphaFoldDB" id="A0A4D4LB17"/>
<evidence type="ECO:0000256" key="2">
    <source>
        <dbReference type="ARBA" id="ARBA00022741"/>
    </source>
</evidence>
<comment type="function">
    <text evidence="6">Forms membrane-associated dynamic filaments that are essential for cell shape determination. Acts by regulating cell wall synthesis and cell elongation, and thus cell shape. A feedback loop between cell geometry and MreB localization may maintain elongated cell shape by targeting cell wall growth to regions of negative cell wall curvature.</text>
</comment>
<dbReference type="GO" id="GO:0005737">
    <property type="term" value="C:cytoplasm"/>
    <property type="evidence" value="ECO:0007669"/>
    <property type="project" value="UniProtKB-SubCell"/>
</dbReference>
<dbReference type="GO" id="GO:0005524">
    <property type="term" value="F:ATP binding"/>
    <property type="evidence" value="ECO:0007669"/>
    <property type="project" value="UniProtKB-KW"/>
</dbReference>
<dbReference type="PRINTS" id="PR01652">
    <property type="entry name" value="SHAPEPROTEIN"/>
</dbReference>
<dbReference type="RefSeq" id="WP_137979104.1">
    <property type="nucleotide sequence ID" value="NZ_BAAASO010000004.1"/>
</dbReference>
<dbReference type="NCBIfam" id="NF010539">
    <property type="entry name" value="PRK13927.1"/>
    <property type="match status" value="1"/>
</dbReference>
<protein>
    <recommendedName>
        <fullName evidence="6">Cell shape-determining protein MreB</fullName>
    </recommendedName>
</protein>
<keyword evidence="4 6" id="KW-0133">Cell shape</keyword>
<keyword evidence="8" id="KW-1185">Reference proteome</keyword>
<dbReference type="Gene3D" id="3.30.420.40">
    <property type="match status" value="3"/>
</dbReference>
<proteinExistence type="inferred from homology"/>
<evidence type="ECO:0000256" key="4">
    <source>
        <dbReference type="ARBA" id="ARBA00022960"/>
    </source>
</evidence>
<dbReference type="InterPro" id="IPR004753">
    <property type="entry name" value="MreB"/>
</dbReference>
<evidence type="ECO:0000256" key="3">
    <source>
        <dbReference type="ARBA" id="ARBA00022840"/>
    </source>
</evidence>
<comment type="subunit">
    <text evidence="6">Forms polymers.</text>
</comment>
<gene>
    <name evidence="6" type="primary">mreB</name>
    <name evidence="7" type="ORF">SVIO_063900</name>
</gene>
<evidence type="ECO:0000256" key="6">
    <source>
        <dbReference type="HAMAP-Rule" id="MF_02207"/>
    </source>
</evidence>
<feature type="binding site" evidence="6">
    <location>
        <begin position="326"/>
        <end position="329"/>
    </location>
    <ligand>
        <name>ATP</name>
        <dbReference type="ChEBI" id="CHEBI:30616"/>
    </ligand>
</feature>
<dbReference type="GO" id="GO:0000902">
    <property type="term" value="P:cell morphogenesis"/>
    <property type="evidence" value="ECO:0007669"/>
    <property type="project" value="InterPro"/>
</dbReference>
<comment type="caution">
    <text evidence="7">The sequence shown here is derived from an EMBL/GenBank/DDBJ whole genome shotgun (WGS) entry which is preliminary data.</text>
</comment>
<dbReference type="EMBL" id="BJHW01000001">
    <property type="protein sequence ID" value="GDY55767.1"/>
    <property type="molecule type" value="Genomic_DNA"/>
</dbReference>
<keyword evidence="2 6" id="KW-0547">Nucleotide-binding</keyword>
<feature type="binding site" evidence="6">
    <location>
        <begin position="162"/>
        <end position="164"/>
    </location>
    <ligand>
        <name>ATP</name>
        <dbReference type="ChEBI" id="CHEBI:30616"/>
    </ligand>
</feature>
<accession>A0A4D4LB17</accession>